<evidence type="ECO:0000313" key="10">
    <source>
        <dbReference type="EMBL" id="SFG02583.1"/>
    </source>
</evidence>
<organism evidence="10 11">
    <name type="scientific">Halobacillus alkaliphilus</name>
    <dbReference type="NCBI Taxonomy" id="396056"/>
    <lineage>
        <taxon>Bacteria</taxon>
        <taxon>Bacillati</taxon>
        <taxon>Bacillota</taxon>
        <taxon>Bacilli</taxon>
        <taxon>Bacillales</taxon>
        <taxon>Bacillaceae</taxon>
        <taxon>Halobacillus</taxon>
    </lineage>
</organism>
<feature type="transmembrane region" description="Helical" evidence="8">
    <location>
        <begin position="232"/>
        <end position="256"/>
    </location>
</feature>
<protein>
    <recommendedName>
        <fullName evidence="8 9">1,4-dihydroxy-2-naphthoate octaprenyltransferase</fullName>
        <shortName evidence="8">DHNA-octaprenyltransferase</shortName>
        <ecNumber evidence="8 9">2.5.1.74</ecNumber>
    </recommendedName>
</protein>
<dbReference type="EC" id="2.5.1.74" evidence="8 9"/>
<evidence type="ECO:0000256" key="2">
    <source>
        <dbReference type="ARBA" id="ARBA00022428"/>
    </source>
</evidence>
<dbReference type="InterPro" id="IPR044878">
    <property type="entry name" value="UbiA_sf"/>
</dbReference>
<dbReference type="PANTHER" id="PTHR13929">
    <property type="entry name" value="1,4-DIHYDROXY-2-NAPHTHOATE OCTAPRENYLTRANSFERASE"/>
    <property type="match status" value="1"/>
</dbReference>
<dbReference type="OrthoDB" id="9767568at2"/>
<feature type="transmembrane region" description="Helical" evidence="8">
    <location>
        <begin position="30"/>
        <end position="47"/>
    </location>
</feature>
<feature type="transmembrane region" description="Helical" evidence="8">
    <location>
        <begin position="183"/>
        <end position="203"/>
    </location>
</feature>
<reference evidence="11" key="1">
    <citation type="submission" date="2016-10" db="EMBL/GenBank/DDBJ databases">
        <authorList>
            <person name="Varghese N."/>
            <person name="Submissions S."/>
        </authorList>
    </citation>
    <scope>NUCLEOTIDE SEQUENCE [LARGE SCALE GENOMIC DNA]</scope>
    <source>
        <strain evidence="11">FP5</strain>
    </source>
</reference>
<dbReference type="PANTHER" id="PTHR13929:SF0">
    <property type="entry name" value="UBIA PRENYLTRANSFERASE DOMAIN-CONTAINING PROTEIN 1"/>
    <property type="match status" value="1"/>
</dbReference>
<dbReference type="GO" id="GO:0042371">
    <property type="term" value="P:vitamin K biosynthetic process"/>
    <property type="evidence" value="ECO:0007669"/>
    <property type="project" value="TreeGrafter"/>
</dbReference>
<dbReference type="Proteomes" id="UP000198897">
    <property type="component" value="Unassembled WGS sequence"/>
</dbReference>
<comment type="similarity">
    <text evidence="8">Belongs to the MenA family. Type 1 subfamily.</text>
</comment>
<dbReference type="Gene3D" id="1.10.357.140">
    <property type="entry name" value="UbiA prenyltransferase"/>
    <property type="match status" value="1"/>
</dbReference>
<evidence type="ECO:0000256" key="6">
    <source>
        <dbReference type="ARBA" id="ARBA00022989"/>
    </source>
</evidence>
<dbReference type="Gene3D" id="1.20.120.1780">
    <property type="entry name" value="UbiA prenyltransferase"/>
    <property type="match status" value="1"/>
</dbReference>
<evidence type="ECO:0000256" key="3">
    <source>
        <dbReference type="ARBA" id="ARBA00022475"/>
    </source>
</evidence>
<keyword evidence="3 8" id="KW-1003">Cell membrane</keyword>
<feature type="transmembrane region" description="Helical" evidence="8">
    <location>
        <begin position="157"/>
        <end position="177"/>
    </location>
</feature>
<comment type="pathway">
    <text evidence="8">Quinol/quinone metabolism; menaquinone biosynthesis; menaquinol from 1,4-dihydroxy-2-naphthoate: step 1/2.</text>
</comment>
<dbReference type="GO" id="GO:0005886">
    <property type="term" value="C:plasma membrane"/>
    <property type="evidence" value="ECO:0007669"/>
    <property type="project" value="UniProtKB-SubCell"/>
</dbReference>
<name>A0A1I2NG61_9BACI</name>
<evidence type="ECO:0000313" key="11">
    <source>
        <dbReference type="Proteomes" id="UP000198897"/>
    </source>
</evidence>
<dbReference type="InterPro" id="IPR000537">
    <property type="entry name" value="UbiA_prenyltransferase"/>
</dbReference>
<keyword evidence="6 8" id="KW-1133">Transmembrane helix</keyword>
<keyword evidence="11" id="KW-1185">Reference proteome</keyword>
<feature type="transmembrane region" description="Helical" evidence="8">
    <location>
        <begin position="104"/>
        <end position="123"/>
    </location>
</feature>
<dbReference type="GO" id="GO:0009234">
    <property type="term" value="P:menaquinone biosynthetic process"/>
    <property type="evidence" value="ECO:0007669"/>
    <property type="project" value="UniProtKB-UniRule"/>
</dbReference>
<evidence type="ECO:0000256" key="5">
    <source>
        <dbReference type="ARBA" id="ARBA00022692"/>
    </source>
</evidence>
<keyword evidence="5 8" id="KW-0812">Transmembrane</keyword>
<comment type="subcellular location">
    <subcellularLocation>
        <location evidence="8">Cell membrane</location>
        <topology evidence="8">Multi-pass membrane protein</topology>
    </subcellularLocation>
    <subcellularLocation>
        <location evidence="1">Membrane</location>
        <topology evidence="1">Multi-pass membrane protein</topology>
    </subcellularLocation>
</comment>
<dbReference type="HAMAP" id="MF_01937">
    <property type="entry name" value="MenA_1"/>
    <property type="match status" value="1"/>
</dbReference>
<dbReference type="CDD" id="cd13962">
    <property type="entry name" value="PT_UbiA_UBIAD1"/>
    <property type="match status" value="1"/>
</dbReference>
<dbReference type="GO" id="GO:0046428">
    <property type="term" value="F:1,4-dihydroxy-2-naphthoate polyprenyltransferase activity"/>
    <property type="evidence" value="ECO:0007669"/>
    <property type="project" value="UniProtKB-UniRule"/>
</dbReference>
<dbReference type="NCBIfam" id="TIGR00751">
    <property type="entry name" value="menA"/>
    <property type="match status" value="1"/>
</dbReference>
<dbReference type="Pfam" id="PF01040">
    <property type="entry name" value="UbiA"/>
    <property type="match status" value="1"/>
</dbReference>
<evidence type="ECO:0000256" key="7">
    <source>
        <dbReference type="ARBA" id="ARBA00023136"/>
    </source>
</evidence>
<keyword evidence="7 8" id="KW-0472">Membrane</keyword>
<keyword evidence="2 8" id="KW-0474">Menaquinone biosynthesis</keyword>
<accession>A0A1I2NG61</accession>
<dbReference type="InterPro" id="IPR004657">
    <property type="entry name" value="MenA"/>
</dbReference>
<dbReference type="AlphaFoldDB" id="A0A1I2NG61"/>
<dbReference type="NCBIfam" id="NF004749">
    <property type="entry name" value="PRK06080.1-1"/>
    <property type="match status" value="1"/>
</dbReference>
<evidence type="ECO:0000256" key="8">
    <source>
        <dbReference type="HAMAP-Rule" id="MF_01937"/>
    </source>
</evidence>
<gene>
    <name evidence="8" type="primary">menA</name>
    <name evidence="10" type="ORF">SAMN05216353_11923</name>
</gene>
<evidence type="ECO:0000256" key="9">
    <source>
        <dbReference type="NCBIfam" id="TIGR00751"/>
    </source>
</evidence>
<keyword evidence="4 8" id="KW-0808">Transferase</keyword>
<proteinExistence type="inferred from homology"/>
<evidence type="ECO:0000256" key="1">
    <source>
        <dbReference type="ARBA" id="ARBA00004141"/>
    </source>
</evidence>
<dbReference type="InterPro" id="IPR026046">
    <property type="entry name" value="UBIAD1"/>
</dbReference>
<dbReference type="PIRSF" id="PIRSF005355">
    <property type="entry name" value="UBIAD1"/>
    <property type="match status" value="1"/>
</dbReference>
<sequence length="314" mass="34415">MNSVPNQNMKASLNEREGFQVWWRLLRPHTLTAAFVPAFVGTMLAAMEQPINLGLFAAMLLASILIQAATNMFNEYYDYVRGLDNENSVGIGGTIVRDGISPRVVRSLAIGFFVMAGLLGIYICIASSWWIAVIGLVSMLFGYLYTGGPYPIAYTPFGELTAGFFMGTIIVGISYYIQRLTISWEVILVSIPVAIFVGAILLANNIRDRVGDADNGRRTLAILFGHKGSIRFLTVLFLIAYGLTITLIIFSILPYWSFITLFSVAKGYQAIQGFKGKSQPLEMMPAMVATAKTNTMYGVLLGISMLLEISIPLG</sequence>
<dbReference type="RefSeq" id="WP_089752160.1">
    <property type="nucleotide sequence ID" value="NZ_FOOG01000019.1"/>
</dbReference>
<evidence type="ECO:0000256" key="4">
    <source>
        <dbReference type="ARBA" id="ARBA00022679"/>
    </source>
</evidence>
<feature type="transmembrane region" description="Helical" evidence="8">
    <location>
        <begin position="53"/>
        <end position="73"/>
    </location>
</feature>
<comment type="catalytic activity">
    <reaction evidence="8">
        <text>an all-trans-polyprenyl diphosphate + 1,4-dihydroxy-2-naphthoate + H(+) = a 2-demethylmenaquinol + CO2 + diphosphate</text>
        <dbReference type="Rhea" id="RHEA:26478"/>
        <dbReference type="Rhea" id="RHEA-COMP:9563"/>
        <dbReference type="Rhea" id="RHEA-COMP:9564"/>
        <dbReference type="ChEBI" id="CHEBI:11173"/>
        <dbReference type="ChEBI" id="CHEBI:15378"/>
        <dbReference type="ChEBI" id="CHEBI:16526"/>
        <dbReference type="ChEBI" id="CHEBI:33019"/>
        <dbReference type="ChEBI" id="CHEBI:55437"/>
        <dbReference type="ChEBI" id="CHEBI:58914"/>
        <dbReference type="EC" id="2.5.1.74"/>
    </reaction>
</comment>
<comment type="function">
    <text evidence="8">Conversion of 1,4-dihydroxy-2-naphthoate (DHNA) to demethylmenaquinone (DMK).</text>
</comment>
<dbReference type="FunFam" id="1.10.357.140:FF:000007">
    <property type="entry name" value="1,4-dihydroxy-2-naphthoate octaprenyltransferase"/>
    <property type="match status" value="1"/>
</dbReference>
<dbReference type="EMBL" id="FOOG01000019">
    <property type="protein sequence ID" value="SFG02583.1"/>
    <property type="molecule type" value="Genomic_DNA"/>
</dbReference>
<dbReference type="UniPathway" id="UPA00079">
    <property type="reaction ID" value="UER00168"/>
</dbReference>